<dbReference type="SUPFAM" id="SSF52540">
    <property type="entry name" value="P-loop containing nucleoside triphosphate hydrolases"/>
    <property type="match status" value="1"/>
</dbReference>
<dbReference type="NCBIfam" id="TIGR00041">
    <property type="entry name" value="DTMP_kinase"/>
    <property type="match status" value="1"/>
</dbReference>
<keyword evidence="7" id="KW-0067">ATP-binding</keyword>
<name>A0A4Q9LL58_9MICR</name>
<dbReference type="PANTHER" id="PTHR10344">
    <property type="entry name" value="THYMIDYLATE KINASE"/>
    <property type="match status" value="1"/>
</dbReference>
<evidence type="ECO:0000256" key="1">
    <source>
        <dbReference type="ARBA" id="ARBA00009776"/>
    </source>
</evidence>
<dbReference type="EMBL" id="PITI01000068">
    <property type="protein sequence ID" value="TBU09049.1"/>
    <property type="molecule type" value="Genomic_DNA"/>
</dbReference>
<dbReference type="InterPro" id="IPR018094">
    <property type="entry name" value="Thymidylate_kinase"/>
</dbReference>
<organism evidence="9 10">
    <name type="scientific">Hamiltosporidium magnivora</name>
    <dbReference type="NCBI Taxonomy" id="148818"/>
    <lineage>
        <taxon>Eukaryota</taxon>
        <taxon>Fungi</taxon>
        <taxon>Fungi incertae sedis</taxon>
        <taxon>Microsporidia</taxon>
        <taxon>Dubosqiidae</taxon>
        <taxon>Hamiltosporidium</taxon>
    </lineage>
</organism>
<comment type="caution">
    <text evidence="9">The sequence shown here is derived from an EMBL/GenBank/DDBJ whole genome shotgun (WGS) entry which is preliminary data.</text>
</comment>
<dbReference type="VEuPathDB" id="MicrosporidiaDB:CWI36_0068p0010"/>
<keyword evidence="4" id="KW-0545">Nucleotide biosynthesis</keyword>
<accession>A0A4Q9LL58</accession>
<dbReference type="Gene3D" id="3.40.50.300">
    <property type="entry name" value="P-loop containing nucleotide triphosphate hydrolases"/>
    <property type="match status" value="1"/>
</dbReference>
<keyword evidence="6 9" id="KW-0418">Kinase</keyword>
<evidence type="ECO:0000256" key="2">
    <source>
        <dbReference type="ARBA" id="ARBA00012980"/>
    </source>
</evidence>
<evidence type="ECO:0000313" key="10">
    <source>
        <dbReference type="Proteomes" id="UP000291404"/>
    </source>
</evidence>
<reference evidence="9 10" key="1">
    <citation type="submission" date="2017-12" db="EMBL/GenBank/DDBJ databases">
        <authorList>
            <person name="Pombert J.-F."/>
            <person name="Haag K.L."/>
            <person name="Ebert D."/>
        </authorList>
    </citation>
    <scope>NUCLEOTIDE SEQUENCE [LARGE SCALE GENOMIC DNA]</scope>
    <source>
        <strain evidence="9">BE-OM-2</strain>
    </source>
</reference>
<dbReference type="InterPro" id="IPR039430">
    <property type="entry name" value="Thymidylate_kin-like_dom"/>
</dbReference>
<dbReference type="GO" id="GO:0005524">
    <property type="term" value="F:ATP binding"/>
    <property type="evidence" value="ECO:0007669"/>
    <property type="project" value="UniProtKB-KW"/>
</dbReference>
<dbReference type="GO" id="GO:0006227">
    <property type="term" value="P:dUDP biosynthetic process"/>
    <property type="evidence" value="ECO:0007669"/>
    <property type="project" value="TreeGrafter"/>
</dbReference>
<dbReference type="GO" id="GO:0004550">
    <property type="term" value="F:nucleoside diphosphate kinase activity"/>
    <property type="evidence" value="ECO:0007669"/>
    <property type="project" value="TreeGrafter"/>
</dbReference>
<dbReference type="PANTHER" id="PTHR10344:SF1">
    <property type="entry name" value="THYMIDYLATE KINASE"/>
    <property type="match status" value="1"/>
</dbReference>
<keyword evidence="3" id="KW-0808">Transferase</keyword>
<dbReference type="VEuPathDB" id="MicrosporidiaDB:CWI39_0245p0040"/>
<dbReference type="InterPro" id="IPR027417">
    <property type="entry name" value="P-loop_NTPase"/>
</dbReference>
<dbReference type="HAMAP" id="MF_00165">
    <property type="entry name" value="Thymidylate_kinase"/>
    <property type="match status" value="1"/>
</dbReference>
<dbReference type="GO" id="GO:0006233">
    <property type="term" value="P:dTDP biosynthetic process"/>
    <property type="evidence" value="ECO:0007669"/>
    <property type="project" value="InterPro"/>
</dbReference>
<keyword evidence="5" id="KW-0547">Nucleotide-binding</keyword>
<gene>
    <name evidence="9" type="ORF">CWI36_0068p0010</name>
</gene>
<dbReference type="STRING" id="148818.A0A4Q9LL58"/>
<evidence type="ECO:0000313" key="9">
    <source>
        <dbReference type="EMBL" id="TBU09049.1"/>
    </source>
</evidence>
<comment type="similarity">
    <text evidence="1">Belongs to the thymidylate kinase family.</text>
</comment>
<evidence type="ECO:0000256" key="5">
    <source>
        <dbReference type="ARBA" id="ARBA00022741"/>
    </source>
</evidence>
<dbReference type="AlphaFoldDB" id="A0A4Q9LL58"/>
<dbReference type="GO" id="GO:0005829">
    <property type="term" value="C:cytosol"/>
    <property type="evidence" value="ECO:0007669"/>
    <property type="project" value="TreeGrafter"/>
</dbReference>
<evidence type="ECO:0000259" key="8">
    <source>
        <dbReference type="Pfam" id="PF02223"/>
    </source>
</evidence>
<dbReference type="GO" id="GO:0005634">
    <property type="term" value="C:nucleus"/>
    <property type="evidence" value="ECO:0007669"/>
    <property type="project" value="TreeGrafter"/>
</dbReference>
<sequence>MTHFMVGKFIVVEGIDKSGKTTVALKVKEYLQKYKKSIHCMSFPERTTEIGKILNKFLSKKIKLPNETVHLLFSANRWEFAKEISEKRKDQIILCDRYYLSGLSYSIVNGLDEEWCEFSDKGLPKPDLTIFIDIKPTEVVCRKGFGEEIYECSEYQKKVYEVLKINVLKSKEFMIIDGNLSIEEIVENISLSILNLK</sequence>
<protein>
    <recommendedName>
        <fullName evidence="2">dTMP kinase</fullName>
        <ecNumber evidence="2">2.7.4.9</ecNumber>
    </recommendedName>
</protein>
<dbReference type="CDD" id="cd01672">
    <property type="entry name" value="TMPK"/>
    <property type="match status" value="1"/>
</dbReference>
<keyword evidence="10" id="KW-1185">Reference proteome</keyword>
<feature type="domain" description="Thymidylate kinase-like" evidence="8">
    <location>
        <begin position="12"/>
        <end position="189"/>
    </location>
</feature>
<evidence type="ECO:0000256" key="7">
    <source>
        <dbReference type="ARBA" id="ARBA00022840"/>
    </source>
</evidence>
<evidence type="ECO:0000256" key="4">
    <source>
        <dbReference type="ARBA" id="ARBA00022727"/>
    </source>
</evidence>
<dbReference type="GO" id="GO:0006235">
    <property type="term" value="P:dTTP biosynthetic process"/>
    <property type="evidence" value="ECO:0007669"/>
    <property type="project" value="TreeGrafter"/>
</dbReference>
<evidence type="ECO:0000256" key="3">
    <source>
        <dbReference type="ARBA" id="ARBA00022679"/>
    </source>
</evidence>
<proteinExistence type="inferred from homology"/>
<dbReference type="EC" id="2.7.4.9" evidence="2"/>
<dbReference type="GO" id="GO:0005739">
    <property type="term" value="C:mitochondrion"/>
    <property type="evidence" value="ECO:0007669"/>
    <property type="project" value="TreeGrafter"/>
</dbReference>
<dbReference type="Proteomes" id="UP000291404">
    <property type="component" value="Unassembled WGS sequence"/>
</dbReference>
<dbReference type="GO" id="GO:0004798">
    <property type="term" value="F:dTMP kinase activity"/>
    <property type="evidence" value="ECO:0007669"/>
    <property type="project" value="UniProtKB-EC"/>
</dbReference>
<evidence type="ECO:0000256" key="6">
    <source>
        <dbReference type="ARBA" id="ARBA00022777"/>
    </source>
</evidence>
<dbReference type="Pfam" id="PF02223">
    <property type="entry name" value="Thymidylate_kin"/>
    <property type="match status" value="1"/>
</dbReference>